<comment type="catalytic activity">
    <reaction evidence="5">
        <text>a 2'-deoxyadenosine in DNA + S-adenosyl-L-methionine = an N(6)-methyl-2'-deoxyadenosine in DNA + S-adenosyl-L-homocysteine + H(+)</text>
        <dbReference type="Rhea" id="RHEA:15197"/>
        <dbReference type="Rhea" id="RHEA-COMP:12418"/>
        <dbReference type="Rhea" id="RHEA-COMP:12419"/>
        <dbReference type="ChEBI" id="CHEBI:15378"/>
        <dbReference type="ChEBI" id="CHEBI:57856"/>
        <dbReference type="ChEBI" id="CHEBI:59789"/>
        <dbReference type="ChEBI" id="CHEBI:90615"/>
        <dbReference type="ChEBI" id="CHEBI:90616"/>
        <dbReference type="EC" id="2.1.1.72"/>
    </reaction>
</comment>
<evidence type="ECO:0000256" key="5">
    <source>
        <dbReference type="ARBA" id="ARBA00047942"/>
    </source>
</evidence>
<dbReference type="InterPro" id="IPR002052">
    <property type="entry name" value="DNA_methylase_N6_adenine_CS"/>
</dbReference>
<gene>
    <name evidence="6" type="ORF">EV146_1133</name>
</gene>
<dbReference type="PROSITE" id="PS00092">
    <property type="entry name" value="N6_MTASE"/>
    <property type="match status" value="1"/>
</dbReference>
<keyword evidence="4" id="KW-0949">S-adenosyl-L-methionine</keyword>
<dbReference type="EC" id="2.1.1.72" evidence="1"/>
<evidence type="ECO:0000256" key="2">
    <source>
        <dbReference type="ARBA" id="ARBA00022603"/>
    </source>
</evidence>
<dbReference type="PRINTS" id="PR00505">
    <property type="entry name" value="D12N6MTFRASE"/>
</dbReference>
<name>A0A4R2B6Q6_9BACI</name>
<comment type="caution">
    <text evidence="6">The sequence shown here is derived from an EMBL/GenBank/DDBJ whole genome shotgun (WGS) entry which is preliminary data.</text>
</comment>
<dbReference type="Gene3D" id="3.40.50.150">
    <property type="entry name" value="Vaccinia Virus protein VP39"/>
    <property type="match status" value="1"/>
</dbReference>
<dbReference type="GO" id="GO:0003676">
    <property type="term" value="F:nucleic acid binding"/>
    <property type="evidence" value="ECO:0007669"/>
    <property type="project" value="InterPro"/>
</dbReference>
<dbReference type="InterPro" id="IPR029063">
    <property type="entry name" value="SAM-dependent_MTases_sf"/>
</dbReference>
<organism evidence="6 7">
    <name type="scientific">Mesobacillus foraminis</name>
    <dbReference type="NCBI Taxonomy" id="279826"/>
    <lineage>
        <taxon>Bacteria</taxon>
        <taxon>Bacillati</taxon>
        <taxon>Bacillota</taxon>
        <taxon>Bacilli</taxon>
        <taxon>Bacillales</taxon>
        <taxon>Bacillaceae</taxon>
        <taxon>Mesobacillus</taxon>
    </lineage>
</organism>
<keyword evidence="7" id="KW-1185">Reference proteome</keyword>
<evidence type="ECO:0000256" key="1">
    <source>
        <dbReference type="ARBA" id="ARBA00011900"/>
    </source>
</evidence>
<evidence type="ECO:0000256" key="4">
    <source>
        <dbReference type="ARBA" id="ARBA00022691"/>
    </source>
</evidence>
<dbReference type="GO" id="GO:0009007">
    <property type="term" value="F:site-specific DNA-methyltransferase (adenine-specific) activity"/>
    <property type="evidence" value="ECO:0007669"/>
    <property type="project" value="UniProtKB-EC"/>
</dbReference>
<reference evidence="6 7" key="1">
    <citation type="journal article" date="2015" name="Stand. Genomic Sci.">
        <title>Genomic Encyclopedia of Bacterial and Archaeal Type Strains, Phase III: the genomes of soil and plant-associated and newly described type strains.</title>
        <authorList>
            <person name="Whitman W.B."/>
            <person name="Woyke T."/>
            <person name="Klenk H.P."/>
            <person name="Zhou Y."/>
            <person name="Lilburn T.G."/>
            <person name="Beck B.J."/>
            <person name="De Vos P."/>
            <person name="Vandamme P."/>
            <person name="Eisen J.A."/>
            <person name="Garrity G."/>
            <person name="Hugenholtz P."/>
            <person name="Kyrpides N.C."/>
        </authorList>
    </citation>
    <scope>NUCLEOTIDE SEQUENCE [LARGE SCALE GENOMIC DNA]</scope>
    <source>
        <strain evidence="6 7">CV53</strain>
    </source>
</reference>
<proteinExistence type="predicted"/>
<dbReference type="RefSeq" id="WP_132010697.1">
    <property type="nucleotide sequence ID" value="NZ_JABUHM010000010.1"/>
</dbReference>
<evidence type="ECO:0000313" key="6">
    <source>
        <dbReference type="EMBL" id="TCN21079.1"/>
    </source>
</evidence>
<protein>
    <recommendedName>
        <fullName evidence="1">site-specific DNA-methyltransferase (adenine-specific)</fullName>
        <ecNumber evidence="1">2.1.1.72</ecNumber>
    </recommendedName>
</protein>
<dbReference type="Proteomes" id="UP000295689">
    <property type="component" value="Unassembled WGS sequence"/>
</dbReference>
<sequence length="359" mass="41112">MYRYIGNKTKLTHEILNDVKKIIGSKGTVADIMCGTASVSLALKNEGYNVIASDIMTYSYYHAIVNLLIDEQPDFAKLTQKESLLKSVPRELRYEAVIDLLNTLEPIEGYFFKEFSPEGKPANGEAPRMYFTSKNAKKIDSIIKKINEWDAENLINEKELALIKHDVILSVNPVANISGTYGHFHSNIVKSALDNFVLEPSYKQNLFSQQNNAGDHTVYKGYAEELASIIKADLCYIDPPYMKRQYAANYHILETIARGDEPEAAGVSGLRPWRDQYSNFCSKVKIRDSFRQIFSKMDCPNFLISYSEDGLLSADELIELFSEFGEVSLRKFTYKRFRSNKSKLKNEINEYLFWVRKKS</sequence>
<dbReference type="EMBL" id="SLVV01000013">
    <property type="protein sequence ID" value="TCN21079.1"/>
    <property type="molecule type" value="Genomic_DNA"/>
</dbReference>
<evidence type="ECO:0000256" key="3">
    <source>
        <dbReference type="ARBA" id="ARBA00022679"/>
    </source>
</evidence>
<dbReference type="GO" id="GO:0032259">
    <property type="term" value="P:methylation"/>
    <property type="evidence" value="ECO:0007669"/>
    <property type="project" value="UniProtKB-KW"/>
</dbReference>
<dbReference type="SUPFAM" id="SSF53335">
    <property type="entry name" value="S-adenosyl-L-methionine-dependent methyltransferases"/>
    <property type="match status" value="1"/>
</dbReference>
<keyword evidence="2 6" id="KW-0489">Methyltransferase</keyword>
<dbReference type="AlphaFoldDB" id="A0A4R2B6Q6"/>
<dbReference type="GO" id="GO:0009307">
    <property type="term" value="P:DNA restriction-modification system"/>
    <property type="evidence" value="ECO:0007669"/>
    <property type="project" value="InterPro"/>
</dbReference>
<keyword evidence="3 6" id="KW-0808">Transferase</keyword>
<evidence type="ECO:0000313" key="7">
    <source>
        <dbReference type="Proteomes" id="UP000295689"/>
    </source>
</evidence>
<dbReference type="InterPro" id="IPR012327">
    <property type="entry name" value="MeTrfase_D12"/>
</dbReference>
<dbReference type="Pfam" id="PF02086">
    <property type="entry name" value="MethyltransfD12"/>
    <property type="match status" value="1"/>
</dbReference>
<accession>A0A4R2B6Q6</accession>